<organism evidence="2 3">
    <name type="scientific">Clostridium boliviensis</name>
    <dbReference type="NCBI Taxonomy" id="318465"/>
    <lineage>
        <taxon>Bacteria</taxon>
        <taxon>Bacillati</taxon>
        <taxon>Bacillota</taxon>
        <taxon>Clostridia</taxon>
        <taxon>Eubacteriales</taxon>
        <taxon>Clostridiaceae</taxon>
        <taxon>Clostridium</taxon>
    </lineage>
</organism>
<evidence type="ECO:0000256" key="1">
    <source>
        <dbReference type="SAM" id="Phobius"/>
    </source>
</evidence>
<keyword evidence="3" id="KW-1185">Reference proteome</keyword>
<evidence type="ECO:0000313" key="2">
    <source>
        <dbReference type="EMBL" id="MDW2800127.1"/>
    </source>
</evidence>
<proteinExistence type="predicted"/>
<protein>
    <submittedName>
        <fullName evidence="2">Uncharacterized protein</fullName>
    </submittedName>
</protein>
<evidence type="ECO:0000313" key="3">
    <source>
        <dbReference type="Proteomes" id="UP001276854"/>
    </source>
</evidence>
<name>A0ABU4GV72_9CLOT</name>
<keyword evidence="1" id="KW-0812">Transmembrane</keyword>
<dbReference type="RefSeq" id="WP_318066313.1">
    <property type="nucleotide sequence ID" value="NZ_JAWONS010000290.1"/>
</dbReference>
<comment type="caution">
    <text evidence="2">The sequence shown here is derived from an EMBL/GenBank/DDBJ whole genome shotgun (WGS) entry which is preliminary data.</text>
</comment>
<accession>A0ABU4GV72</accession>
<dbReference type="EMBL" id="JAWONS010000290">
    <property type="protein sequence ID" value="MDW2800127.1"/>
    <property type="molecule type" value="Genomic_DNA"/>
</dbReference>
<gene>
    <name evidence="2" type="ORF">RZO55_21370</name>
</gene>
<sequence length="150" mass="17069">MSAKLFVFFFTVFLYGCTYHNNSRSGKKTKVSHKYIKFVFPLSGKRSDSEVDIILYLEAGYLIISCIGYYTATFFDLISYEIATMIWMCMFIGTTLVAAGGEIIRDAREGSTIIITILEFLFGIILVLIGSLISILTVIRRYDILLNYFV</sequence>
<feature type="transmembrane region" description="Helical" evidence="1">
    <location>
        <begin position="53"/>
        <end position="72"/>
    </location>
</feature>
<keyword evidence="1" id="KW-1133">Transmembrane helix</keyword>
<dbReference type="Proteomes" id="UP001276854">
    <property type="component" value="Unassembled WGS sequence"/>
</dbReference>
<feature type="transmembrane region" description="Helical" evidence="1">
    <location>
        <begin position="113"/>
        <end position="139"/>
    </location>
</feature>
<feature type="transmembrane region" description="Helical" evidence="1">
    <location>
        <begin position="6"/>
        <end position="22"/>
    </location>
</feature>
<dbReference type="PROSITE" id="PS51257">
    <property type="entry name" value="PROKAR_LIPOPROTEIN"/>
    <property type="match status" value="1"/>
</dbReference>
<feature type="transmembrane region" description="Helical" evidence="1">
    <location>
        <begin position="78"/>
        <end position="101"/>
    </location>
</feature>
<reference evidence="2 3" key="1">
    <citation type="submission" date="2023-10" db="EMBL/GenBank/DDBJ databases">
        <title>A novel Glycoside Hydrolase 43-Like Enzyme from Clostrdium boliviensis is an Endo-xylanase, and a Candidate for Xylooligosaccharides Production from Different Xylan Substrates.</title>
        <authorList>
            <person name="Alvarez M.T."/>
            <person name="Rocabado-Villegas L.R."/>
            <person name="Salas-Veizaga D.M."/>
            <person name="Linares-Pasten J.A."/>
            <person name="Gudmundsdottir E.E."/>
            <person name="Hreggvidsson G.O."/>
            <person name="Adlercreutz P."/>
            <person name="Nordberg Karlsson E."/>
        </authorList>
    </citation>
    <scope>NUCLEOTIDE SEQUENCE [LARGE SCALE GENOMIC DNA]</scope>
    <source>
        <strain evidence="2 3">E-1</strain>
    </source>
</reference>
<keyword evidence="1" id="KW-0472">Membrane</keyword>